<evidence type="ECO:0000259" key="4">
    <source>
        <dbReference type="PROSITE" id="PS50042"/>
    </source>
</evidence>
<evidence type="ECO:0000259" key="5">
    <source>
        <dbReference type="PROSITE" id="PS51063"/>
    </source>
</evidence>
<evidence type="ECO:0000256" key="2">
    <source>
        <dbReference type="ARBA" id="ARBA00023125"/>
    </source>
</evidence>
<dbReference type="PROSITE" id="PS51063">
    <property type="entry name" value="HTH_CRP_2"/>
    <property type="match status" value="1"/>
</dbReference>
<feature type="domain" description="Cyclic nucleotide-binding" evidence="4">
    <location>
        <begin position="14"/>
        <end position="117"/>
    </location>
</feature>
<reference evidence="6 7" key="1">
    <citation type="submission" date="2016-10" db="EMBL/GenBank/DDBJ databases">
        <authorList>
            <person name="de Groot N.N."/>
        </authorList>
    </citation>
    <scope>NUCLEOTIDE SEQUENCE [LARGE SCALE GENOMIC DNA]</scope>
    <source>
        <strain evidence="6 7">AB35.6</strain>
    </source>
</reference>
<dbReference type="SUPFAM" id="SSF46785">
    <property type="entry name" value="Winged helix' DNA-binding domain"/>
    <property type="match status" value="1"/>
</dbReference>
<dbReference type="InterPro" id="IPR050397">
    <property type="entry name" value="Env_Response_Regulators"/>
</dbReference>
<dbReference type="GO" id="GO:0005829">
    <property type="term" value="C:cytosol"/>
    <property type="evidence" value="ECO:0007669"/>
    <property type="project" value="TreeGrafter"/>
</dbReference>
<name>A0A1H4J820_9BACT</name>
<accession>A0A1H4J820</accession>
<dbReference type="InterPro" id="IPR036388">
    <property type="entry name" value="WH-like_DNA-bd_sf"/>
</dbReference>
<dbReference type="GO" id="GO:0003677">
    <property type="term" value="F:DNA binding"/>
    <property type="evidence" value="ECO:0007669"/>
    <property type="project" value="UniProtKB-KW"/>
</dbReference>
<dbReference type="Proteomes" id="UP000182409">
    <property type="component" value="Unassembled WGS sequence"/>
</dbReference>
<keyword evidence="2" id="KW-0238">DNA-binding</keyword>
<protein>
    <submittedName>
        <fullName evidence="6">Transcriptional regulator, Crp/Fnr family</fullName>
    </submittedName>
</protein>
<dbReference type="OrthoDB" id="114682at2"/>
<organism evidence="6 7">
    <name type="scientific">Terriglobus roseus</name>
    <dbReference type="NCBI Taxonomy" id="392734"/>
    <lineage>
        <taxon>Bacteria</taxon>
        <taxon>Pseudomonadati</taxon>
        <taxon>Acidobacteriota</taxon>
        <taxon>Terriglobia</taxon>
        <taxon>Terriglobales</taxon>
        <taxon>Acidobacteriaceae</taxon>
        <taxon>Terriglobus</taxon>
    </lineage>
</organism>
<feature type="domain" description="HTH crp-type" evidence="5">
    <location>
        <begin position="149"/>
        <end position="219"/>
    </location>
</feature>
<evidence type="ECO:0000313" key="7">
    <source>
        <dbReference type="Proteomes" id="UP000182409"/>
    </source>
</evidence>
<proteinExistence type="predicted"/>
<sequence length="227" mass="24529">MSKCTNCPHVGKYAFCNLGEAARNFLEANSITMEYPRGNVLFREGEAAGAVFLVCSGKVKSTATSTEGRSAILRLSGPGDVLGMSAVMGSTPYEITAEAVLPSRIRVLHARVLQEFMREFNDASLGAARALAQDYRSAFHEMRLMALPETPAGRLSRLLLDWSEESAAAGTPLTMTLTHEELACMTATTRETVTRTLSRLRKEGTITIKGISLTVLKPAALRQLASC</sequence>
<dbReference type="GO" id="GO:0003700">
    <property type="term" value="F:DNA-binding transcription factor activity"/>
    <property type="evidence" value="ECO:0007669"/>
    <property type="project" value="TreeGrafter"/>
</dbReference>
<dbReference type="EMBL" id="FNSD01000001">
    <property type="protein sequence ID" value="SEB42215.1"/>
    <property type="molecule type" value="Genomic_DNA"/>
</dbReference>
<dbReference type="InterPro" id="IPR036390">
    <property type="entry name" value="WH_DNA-bd_sf"/>
</dbReference>
<evidence type="ECO:0000313" key="6">
    <source>
        <dbReference type="EMBL" id="SEB42215.1"/>
    </source>
</evidence>
<dbReference type="InterPro" id="IPR014710">
    <property type="entry name" value="RmlC-like_jellyroll"/>
</dbReference>
<dbReference type="Pfam" id="PF13545">
    <property type="entry name" value="HTH_Crp_2"/>
    <property type="match status" value="1"/>
</dbReference>
<keyword evidence="1" id="KW-0805">Transcription regulation</keyword>
<dbReference type="Pfam" id="PF00027">
    <property type="entry name" value="cNMP_binding"/>
    <property type="match status" value="1"/>
</dbReference>
<dbReference type="PANTHER" id="PTHR24567:SF74">
    <property type="entry name" value="HTH-TYPE TRANSCRIPTIONAL REGULATOR ARCR"/>
    <property type="match status" value="1"/>
</dbReference>
<dbReference type="PANTHER" id="PTHR24567">
    <property type="entry name" value="CRP FAMILY TRANSCRIPTIONAL REGULATORY PROTEIN"/>
    <property type="match status" value="1"/>
</dbReference>
<keyword evidence="3" id="KW-0804">Transcription</keyword>
<dbReference type="AlphaFoldDB" id="A0A1H4J820"/>
<dbReference type="InterPro" id="IPR012318">
    <property type="entry name" value="HTH_CRP"/>
</dbReference>
<dbReference type="InterPro" id="IPR000595">
    <property type="entry name" value="cNMP-bd_dom"/>
</dbReference>
<dbReference type="InterPro" id="IPR018490">
    <property type="entry name" value="cNMP-bd_dom_sf"/>
</dbReference>
<dbReference type="Gene3D" id="2.60.120.10">
    <property type="entry name" value="Jelly Rolls"/>
    <property type="match status" value="1"/>
</dbReference>
<dbReference type="RefSeq" id="WP_074652132.1">
    <property type="nucleotide sequence ID" value="NZ_FNSD01000001.1"/>
</dbReference>
<dbReference type="PRINTS" id="PR00034">
    <property type="entry name" value="HTHCRP"/>
</dbReference>
<gene>
    <name evidence="6" type="ORF">SAMN05443244_0421</name>
</gene>
<dbReference type="SUPFAM" id="SSF51206">
    <property type="entry name" value="cAMP-binding domain-like"/>
    <property type="match status" value="1"/>
</dbReference>
<dbReference type="PROSITE" id="PS50042">
    <property type="entry name" value="CNMP_BINDING_3"/>
    <property type="match status" value="1"/>
</dbReference>
<evidence type="ECO:0000256" key="1">
    <source>
        <dbReference type="ARBA" id="ARBA00023015"/>
    </source>
</evidence>
<dbReference type="Gene3D" id="1.10.10.10">
    <property type="entry name" value="Winged helix-like DNA-binding domain superfamily/Winged helix DNA-binding domain"/>
    <property type="match status" value="1"/>
</dbReference>
<dbReference type="SMART" id="SM00419">
    <property type="entry name" value="HTH_CRP"/>
    <property type="match status" value="1"/>
</dbReference>
<evidence type="ECO:0000256" key="3">
    <source>
        <dbReference type="ARBA" id="ARBA00023163"/>
    </source>
</evidence>
<dbReference type="CDD" id="cd00092">
    <property type="entry name" value="HTH_CRP"/>
    <property type="match status" value="1"/>
</dbReference>
<dbReference type="SMART" id="SM00100">
    <property type="entry name" value="cNMP"/>
    <property type="match status" value="1"/>
</dbReference>
<dbReference type="CDD" id="cd00038">
    <property type="entry name" value="CAP_ED"/>
    <property type="match status" value="1"/>
</dbReference>